<dbReference type="InterPro" id="IPR036249">
    <property type="entry name" value="Thioredoxin-like_sf"/>
</dbReference>
<dbReference type="InterPro" id="IPR048069">
    <property type="entry name" value="Thylak_slr1796"/>
</dbReference>
<dbReference type="AlphaFoldDB" id="A0A0D8ZV86"/>
<evidence type="ECO:0000256" key="1">
    <source>
        <dbReference type="SAM" id="SignalP"/>
    </source>
</evidence>
<dbReference type="RefSeq" id="WP_045054146.1">
    <property type="nucleotide sequence ID" value="NZ_CAWMDP010000038.1"/>
</dbReference>
<protein>
    <recommendedName>
        <fullName evidence="2">Thioredoxin-like fold domain-containing protein</fullName>
    </recommendedName>
</protein>
<reference evidence="3 4" key="1">
    <citation type="submission" date="2015-02" db="EMBL/GenBank/DDBJ databases">
        <title>Draft genome of a novel marine cyanobacterium (Chroococcales) isolated from South Atlantic Ocean.</title>
        <authorList>
            <person name="Rigonato J."/>
            <person name="Alvarenga D.O."/>
            <person name="Branco L.H."/>
            <person name="Varani A.M."/>
            <person name="Brandini F.P."/>
            <person name="Fiore M.F."/>
        </authorList>
    </citation>
    <scope>NUCLEOTIDE SEQUENCE [LARGE SCALE GENOMIC DNA]</scope>
    <source>
        <strain evidence="3 4">CENA595</strain>
    </source>
</reference>
<dbReference type="Gene3D" id="3.40.30.10">
    <property type="entry name" value="Glutaredoxin"/>
    <property type="match status" value="1"/>
</dbReference>
<feature type="domain" description="Thioredoxin-like fold" evidence="2">
    <location>
        <begin position="66"/>
        <end position="158"/>
    </location>
</feature>
<evidence type="ECO:0000313" key="3">
    <source>
        <dbReference type="EMBL" id="KJH72374.1"/>
    </source>
</evidence>
<accession>A0A0D8ZV86</accession>
<organism evidence="3 4">
    <name type="scientific">Aliterella atlantica CENA595</name>
    <dbReference type="NCBI Taxonomy" id="1618023"/>
    <lineage>
        <taxon>Bacteria</taxon>
        <taxon>Bacillati</taxon>
        <taxon>Cyanobacteriota</taxon>
        <taxon>Cyanophyceae</taxon>
        <taxon>Chroococcidiopsidales</taxon>
        <taxon>Aliterellaceae</taxon>
        <taxon>Aliterella</taxon>
    </lineage>
</organism>
<evidence type="ECO:0000259" key="2">
    <source>
        <dbReference type="Pfam" id="PF13098"/>
    </source>
</evidence>
<dbReference type="EMBL" id="JYON01000006">
    <property type="protein sequence ID" value="KJH72374.1"/>
    <property type="molecule type" value="Genomic_DNA"/>
</dbReference>
<evidence type="ECO:0000313" key="4">
    <source>
        <dbReference type="Proteomes" id="UP000032452"/>
    </source>
</evidence>
<name>A0A0D8ZV86_9CYAN</name>
<dbReference type="InterPro" id="IPR012336">
    <property type="entry name" value="Thioredoxin-like_fold"/>
</dbReference>
<feature type="signal peptide" evidence="1">
    <location>
        <begin position="1"/>
        <end position="34"/>
    </location>
</feature>
<keyword evidence="1" id="KW-0732">Signal</keyword>
<dbReference type="NCBIfam" id="NF038096">
    <property type="entry name" value="thylak_slr1796"/>
    <property type="match status" value="1"/>
</dbReference>
<proteinExistence type="predicted"/>
<sequence>MNVRLKFSSLWQRLVLCCLLVSCLFLLATLPASAAINDDRFEGNVFVLYGGNGSLVPPKTTLPKSKASNKATILVYYLDDSSDCKQYATVVSRMQAYYGRAADIIPVNVDTLAENKKYTPDEAGYYYKGMVPQVVILDKAGKVVFDRQGQVPYEQVDDSLREVYNLFPRSESIELKIRPVNEFSTELTEKTLSK</sequence>
<dbReference type="Pfam" id="PF13098">
    <property type="entry name" value="Thioredoxin_2"/>
    <property type="match status" value="1"/>
</dbReference>
<gene>
    <name evidence="3" type="ORF">UH38_07765</name>
</gene>
<keyword evidence="4" id="KW-1185">Reference proteome</keyword>
<dbReference type="STRING" id="1618023.UH38_07765"/>
<dbReference type="SUPFAM" id="SSF52833">
    <property type="entry name" value="Thioredoxin-like"/>
    <property type="match status" value="1"/>
</dbReference>
<dbReference type="Proteomes" id="UP000032452">
    <property type="component" value="Unassembled WGS sequence"/>
</dbReference>
<comment type="caution">
    <text evidence="3">The sequence shown here is derived from an EMBL/GenBank/DDBJ whole genome shotgun (WGS) entry which is preliminary data.</text>
</comment>
<dbReference type="OrthoDB" id="423037at2"/>
<feature type="chain" id="PRO_5002337291" description="Thioredoxin-like fold domain-containing protein" evidence="1">
    <location>
        <begin position="35"/>
        <end position="194"/>
    </location>
</feature>
<dbReference type="PATRIC" id="fig|1618023.3.peg.3233"/>